<evidence type="ECO:0000313" key="1">
    <source>
        <dbReference type="EMBL" id="KKN26013.1"/>
    </source>
</evidence>
<accession>A0A0F9S9H1</accession>
<proteinExistence type="predicted"/>
<dbReference type="AlphaFoldDB" id="A0A0F9S9H1"/>
<dbReference type="EMBL" id="LAZR01002753">
    <property type="protein sequence ID" value="KKN26013.1"/>
    <property type="molecule type" value="Genomic_DNA"/>
</dbReference>
<sequence>MGIYILLNRYYFQTRRGRSNQFKERRRIIEKLLKSNMFYGFFSPVCYYLDGIELVKKEINENETSKEIFLKIKEIYNKVRFDYFEFSSKINLYHNDDLDELLIPVKIKVRKLRNIQGHITIEFDSEKSDFNDFFIGSEKYAVLNKKNIIGLIKSLNQTALGTVTYLFKKVNIGKNAFPFENVKVAFFFWRNRNIDAYKDVMMFREQVRKELSKVDLKKLSLRERNKNQKYINELIKPYDLYYIPSKTLNELTINLVLKHTHLLDDYFQSKALVEQNSYSLQTPSGSDELLFPILYEMNLKINQVFKLKIPKKSDVDELMTEGLFEVFKDKTEYFKNLSKRKEELLDKFNNYYQDKLRKILTLTEDWDENDSTRYNIVTLTKSKIFVESILENFLLLYNIELDLPRIFPGINSDIDVEWKNEKFQLLISFPEKKDELAGLYGDNFSDDVIKYDFKTGDPHIRLLAWLKRQI</sequence>
<name>A0A0F9S9H1_9ZZZZ</name>
<organism evidence="1">
    <name type="scientific">marine sediment metagenome</name>
    <dbReference type="NCBI Taxonomy" id="412755"/>
    <lineage>
        <taxon>unclassified sequences</taxon>
        <taxon>metagenomes</taxon>
        <taxon>ecological metagenomes</taxon>
    </lineage>
</organism>
<reference evidence="1" key="1">
    <citation type="journal article" date="2015" name="Nature">
        <title>Complex archaea that bridge the gap between prokaryotes and eukaryotes.</title>
        <authorList>
            <person name="Spang A."/>
            <person name="Saw J.H."/>
            <person name="Jorgensen S.L."/>
            <person name="Zaremba-Niedzwiedzka K."/>
            <person name="Martijn J."/>
            <person name="Lind A.E."/>
            <person name="van Eijk R."/>
            <person name="Schleper C."/>
            <person name="Guy L."/>
            <person name="Ettema T.J."/>
        </authorList>
    </citation>
    <scope>NUCLEOTIDE SEQUENCE</scope>
</reference>
<comment type="caution">
    <text evidence="1">The sequence shown here is derived from an EMBL/GenBank/DDBJ whole genome shotgun (WGS) entry which is preliminary data.</text>
</comment>
<protein>
    <submittedName>
        <fullName evidence="1">Uncharacterized protein</fullName>
    </submittedName>
</protein>
<gene>
    <name evidence="1" type="ORF">LCGC14_0879010</name>
</gene>